<gene>
    <name evidence="2" type="ORF">B0H15DRAFT_994174</name>
</gene>
<evidence type="ECO:0000313" key="3">
    <source>
        <dbReference type="Proteomes" id="UP001222325"/>
    </source>
</evidence>
<evidence type="ECO:0000313" key="2">
    <source>
        <dbReference type="EMBL" id="KAJ7082051.1"/>
    </source>
</evidence>
<organism evidence="2 3">
    <name type="scientific">Mycena belliarum</name>
    <dbReference type="NCBI Taxonomy" id="1033014"/>
    <lineage>
        <taxon>Eukaryota</taxon>
        <taxon>Fungi</taxon>
        <taxon>Dikarya</taxon>
        <taxon>Basidiomycota</taxon>
        <taxon>Agaricomycotina</taxon>
        <taxon>Agaricomycetes</taxon>
        <taxon>Agaricomycetidae</taxon>
        <taxon>Agaricales</taxon>
        <taxon>Marasmiineae</taxon>
        <taxon>Mycenaceae</taxon>
        <taxon>Mycena</taxon>
    </lineage>
</organism>
<feature type="region of interest" description="Disordered" evidence="1">
    <location>
        <begin position="1"/>
        <end position="250"/>
    </location>
</feature>
<name>A0AAD6XNE3_9AGAR</name>
<sequence>GEAFRAPQKAFFHGETDSVPPPSILSAPAPSSTPTRARVKKIDAVMPAAQKPVARRPTPSGVVSFRMRSDNPFRSKSNRSSLKQRKEVITVPNTHESAAPTADAAGTSMAVDDLSDANPPPERTTPLPNMPPTTMGSLAPGRAVFRAPSTEDGAARNGGDETQSQESMDVDGDEVQTKQELVDTVIPPASTDADDFDWDDDDLQLLYPEPEAEPQKTSPACSVESSASRTGRQQSSATHSDSECDSQSRTDRRWQYKFIWSLFLKLVWHRR</sequence>
<reference evidence="2" key="1">
    <citation type="submission" date="2023-03" db="EMBL/GenBank/DDBJ databases">
        <title>Massive genome expansion in bonnet fungi (Mycena s.s.) driven by repeated elements and novel gene families across ecological guilds.</title>
        <authorList>
            <consortium name="Lawrence Berkeley National Laboratory"/>
            <person name="Harder C.B."/>
            <person name="Miyauchi S."/>
            <person name="Viragh M."/>
            <person name="Kuo A."/>
            <person name="Thoen E."/>
            <person name="Andreopoulos B."/>
            <person name="Lu D."/>
            <person name="Skrede I."/>
            <person name="Drula E."/>
            <person name="Henrissat B."/>
            <person name="Morin E."/>
            <person name="Kohler A."/>
            <person name="Barry K."/>
            <person name="LaButti K."/>
            <person name="Morin E."/>
            <person name="Salamov A."/>
            <person name="Lipzen A."/>
            <person name="Mereny Z."/>
            <person name="Hegedus B."/>
            <person name="Baldrian P."/>
            <person name="Stursova M."/>
            <person name="Weitz H."/>
            <person name="Taylor A."/>
            <person name="Grigoriev I.V."/>
            <person name="Nagy L.G."/>
            <person name="Martin F."/>
            <person name="Kauserud H."/>
        </authorList>
    </citation>
    <scope>NUCLEOTIDE SEQUENCE</scope>
    <source>
        <strain evidence="2">CBHHK173m</strain>
    </source>
</reference>
<dbReference type="Proteomes" id="UP001222325">
    <property type="component" value="Unassembled WGS sequence"/>
</dbReference>
<accession>A0AAD6XNE3</accession>
<feature type="compositionally biased region" description="Low complexity" evidence="1">
    <location>
        <begin position="24"/>
        <end position="35"/>
    </location>
</feature>
<feature type="compositionally biased region" description="Acidic residues" evidence="1">
    <location>
        <begin position="192"/>
        <end position="203"/>
    </location>
</feature>
<feature type="non-terminal residue" evidence="2">
    <location>
        <position position="271"/>
    </location>
</feature>
<feature type="compositionally biased region" description="Basic and acidic residues" evidence="1">
    <location>
        <begin position="240"/>
        <end position="250"/>
    </location>
</feature>
<proteinExistence type="predicted"/>
<evidence type="ECO:0000256" key="1">
    <source>
        <dbReference type="SAM" id="MobiDB-lite"/>
    </source>
</evidence>
<feature type="compositionally biased region" description="Polar residues" evidence="1">
    <location>
        <begin position="215"/>
        <end position="239"/>
    </location>
</feature>
<keyword evidence="3" id="KW-1185">Reference proteome</keyword>
<dbReference type="AlphaFoldDB" id="A0AAD6XNE3"/>
<dbReference type="EMBL" id="JARJCN010000047">
    <property type="protein sequence ID" value="KAJ7082051.1"/>
    <property type="molecule type" value="Genomic_DNA"/>
</dbReference>
<feature type="compositionally biased region" description="Pro residues" evidence="1">
    <location>
        <begin position="118"/>
        <end position="131"/>
    </location>
</feature>
<comment type="caution">
    <text evidence="2">The sequence shown here is derived from an EMBL/GenBank/DDBJ whole genome shotgun (WGS) entry which is preliminary data.</text>
</comment>
<protein>
    <submittedName>
        <fullName evidence="2">Uncharacterized protein</fullName>
    </submittedName>
</protein>